<dbReference type="GO" id="GO:0005524">
    <property type="term" value="F:ATP binding"/>
    <property type="evidence" value="ECO:0007669"/>
    <property type="project" value="UniProtKB-KW"/>
</dbReference>
<sequence>MARAFVIMGVSGSGKTSVAKMLSESLKCSFLEADEFHSQSNKEKMNKGIPLCDEDRIPWLEALRDAIGRKLVSGETAVLACSALQKRYREILRSADPDYVVGDFDCCKIKFICLVAPVEELAERMNMRSEKGEHFMPASLLKSQLELLQIFDYERIPQIDSTMNLQSILDRVLNLIDCELDCVAESLLFSADC</sequence>
<evidence type="ECO:0000313" key="10">
    <source>
        <dbReference type="EMBL" id="KAK8934647.1"/>
    </source>
</evidence>
<dbReference type="CDD" id="cd02021">
    <property type="entry name" value="GntK"/>
    <property type="match status" value="1"/>
</dbReference>
<evidence type="ECO:0000256" key="9">
    <source>
        <dbReference type="RuleBase" id="RU363066"/>
    </source>
</evidence>
<dbReference type="EMBL" id="JBBWWQ010000012">
    <property type="protein sequence ID" value="KAK8934647.1"/>
    <property type="molecule type" value="Genomic_DNA"/>
</dbReference>
<evidence type="ECO:0000256" key="1">
    <source>
        <dbReference type="ARBA" id="ARBA00004875"/>
    </source>
</evidence>
<keyword evidence="7 9" id="KW-0067">ATP-binding</keyword>
<dbReference type="GO" id="GO:0005975">
    <property type="term" value="P:carbohydrate metabolic process"/>
    <property type="evidence" value="ECO:0007669"/>
    <property type="project" value="InterPro"/>
</dbReference>
<proteinExistence type="inferred from homology"/>
<dbReference type="GO" id="GO:0046316">
    <property type="term" value="F:gluconokinase activity"/>
    <property type="evidence" value="ECO:0007669"/>
    <property type="project" value="UniProtKB-EC"/>
</dbReference>
<dbReference type="Gene3D" id="3.40.50.300">
    <property type="entry name" value="P-loop containing nucleotide triphosphate hydrolases"/>
    <property type="match status" value="1"/>
</dbReference>
<comment type="similarity">
    <text evidence="2 9">Belongs to the gluconokinase GntK/GntV family.</text>
</comment>
<organism evidence="10 11">
    <name type="scientific">Platanthera zijinensis</name>
    <dbReference type="NCBI Taxonomy" id="2320716"/>
    <lineage>
        <taxon>Eukaryota</taxon>
        <taxon>Viridiplantae</taxon>
        <taxon>Streptophyta</taxon>
        <taxon>Embryophyta</taxon>
        <taxon>Tracheophyta</taxon>
        <taxon>Spermatophyta</taxon>
        <taxon>Magnoliopsida</taxon>
        <taxon>Liliopsida</taxon>
        <taxon>Asparagales</taxon>
        <taxon>Orchidaceae</taxon>
        <taxon>Orchidoideae</taxon>
        <taxon>Orchideae</taxon>
        <taxon>Orchidinae</taxon>
        <taxon>Platanthera</taxon>
    </lineage>
</organism>
<dbReference type="InterPro" id="IPR006001">
    <property type="entry name" value="Therm_gnt_kin"/>
</dbReference>
<dbReference type="EC" id="2.7.1.12" evidence="3 9"/>
<evidence type="ECO:0000256" key="4">
    <source>
        <dbReference type="ARBA" id="ARBA00022679"/>
    </source>
</evidence>
<reference evidence="10 11" key="1">
    <citation type="journal article" date="2022" name="Nat. Plants">
        <title>Genomes of leafy and leafless Platanthera orchids illuminate the evolution of mycoheterotrophy.</title>
        <authorList>
            <person name="Li M.H."/>
            <person name="Liu K.W."/>
            <person name="Li Z."/>
            <person name="Lu H.C."/>
            <person name="Ye Q.L."/>
            <person name="Zhang D."/>
            <person name="Wang J.Y."/>
            <person name="Li Y.F."/>
            <person name="Zhong Z.M."/>
            <person name="Liu X."/>
            <person name="Yu X."/>
            <person name="Liu D.K."/>
            <person name="Tu X.D."/>
            <person name="Liu B."/>
            <person name="Hao Y."/>
            <person name="Liao X.Y."/>
            <person name="Jiang Y.T."/>
            <person name="Sun W.H."/>
            <person name="Chen J."/>
            <person name="Chen Y.Q."/>
            <person name="Ai Y."/>
            <person name="Zhai J.W."/>
            <person name="Wu S.S."/>
            <person name="Zhou Z."/>
            <person name="Hsiao Y.Y."/>
            <person name="Wu W.L."/>
            <person name="Chen Y.Y."/>
            <person name="Lin Y.F."/>
            <person name="Hsu J.L."/>
            <person name="Li C.Y."/>
            <person name="Wang Z.W."/>
            <person name="Zhao X."/>
            <person name="Zhong W.Y."/>
            <person name="Ma X.K."/>
            <person name="Ma L."/>
            <person name="Huang J."/>
            <person name="Chen G.Z."/>
            <person name="Huang M.Z."/>
            <person name="Huang L."/>
            <person name="Peng D.H."/>
            <person name="Luo Y.B."/>
            <person name="Zou S.Q."/>
            <person name="Chen S.P."/>
            <person name="Lan S."/>
            <person name="Tsai W.C."/>
            <person name="Van de Peer Y."/>
            <person name="Liu Z.J."/>
        </authorList>
    </citation>
    <scope>NUCLEOTIDE SEQUENCE [LARGE SCALE GENOMIC DNA]</scope>
    <source>
        <strain evidence="10">Lor287</strain>
    </source>
</reference>
<comment type="pathway">
    <text evidence="1 9">Carbohydrate acid metabolism; D-gluconate degradation.</text>
</comment>
<gene>
    <name evidence="10" type="ORF">KSP39_PZI015002</name>
</gene>
<keyword evidence="5 9" id="KW-0547">Nucleotide-binding</keyword>
<dbReference type="Pfam" id="PF13671">
    <property type="entry name" value="AAA_33"/>
    <property type="match status" value="1"/>
</dbReference>
<keyword evidence="4 9" id="KW-0808">Transferase</keyword>
<dbReference type="SUPFAM" id="SSF52540">
    <property type="entry name" value="P-loop containing nucleoside triphosphate hydrolases"/>
    <property type="match status" value="1"/>
</dbReference>
<dbReference type="FunFam" id="3.40.50.300:FF:000522">
    <property type="entry name" value="Gluconokinase"/>
    <property type="match status" value="1"/>
</dbReference>
<dbReference type="InterPro" id="IPR027417">
    <property type="entry name" value="P-loop_NTPase"/>
</dbReference>
<keyword evidence="6 9" id="KW-0418">Kinase</keyword>
<dbReference type="PANTHER" id="PTHR43442:SF3">
    <property type="entry name" value="GLUCONOKINASE-RELATED"/>
    <property type="match status" value="1"/>
</dbReference>
<dbReference type="Proteomes" id="UP001418222">
    <property type="component" value="Unassembled WGS sequence"/>
</dbReference>
<evidence type="ECO:0000256" key="2">
    <source>
        <dbReference type="ARBA" id="ARBA00008420"/>
    </source>
</evidence>
<evidence type="ECO:0000256" key="8">
    <source>
        <dbReference type="ARBA" id="ARBA00048090"/>
    </source>
</evidence>
<evidence type="ECO:0000256" key="7">
    <source>
        <dbReference type="ARBA" id="ARBA00022840"/>
    </source>
</evidence>
<dbReference type="PANTHER" id="PTHR43442">
    <property type="entry name" value="GLUCONOKINASE-RELATED"/>
    <property type="match status" value="1"/>
</dbReference>
<protein>
    <recommendedName>
        <fullName evidence="3 9">Gluconokinase</fullName>
        <ecNumber evidence="3 9">2.7.1.12</ecNumber>
    </recommendedName>
</protein>
<dbReference type="AlphaFoldDB" id="A0AAP0BCK2"/>
<evidence type="ECO:0000256" key="6">
    <source>
        <dbReference type="ARBA" id="ARBA00022777"/>
    </source>
</evidence>
<evidence type="ECO:0000256" key="5">
    <source>
        <dbReference type="ARBA" id="ARBA00022741"/>
    </source>
</evidence>
<comment type="caution">
    <text evidence="10">The sequence shown here is derived from an EMBL/GenBank/DDBJ whole genome shotgun (WGS) entry which is preliminary data.</text>
</comment>
<evidence type="ECO:0000256" key="3">
    <source>
        <dbReference type="ARBA" id="ARBA00012054"/>
    </source>
</evidence>
<evidence type="ECO:0000313" key="11">
    <source>
        <dbReference type="Proteomes" id="UP001418222"/>
    </source>
</evidence>
<name>A0AAP0BCK2_9ASPA</name>
<dbReference type="GO" id="GO:0005737">
    <property type="term" value="C:cytoplasm"/>
    <property type="evidence" value="ECO:0007669"/>
    <property type="project" value="TreeGrafter"/>
</dbReference>
<dbReference type="NCBIfam" id="TIGR01313">
    <property type="entry name" value="therm_gnt_kin"/>
    <property type="match status" value="1"/>
</dbReference>
<comment type="catalytic activity">
    <reaction evidence="8 9">
        <text>D-gluconate + ATP = 6-phospho-D-gluconate + ADP + H(+)</text>
        <dbReference type="Rhea" id="RHEA:19433"/>
        <dbReference type="ChEBI" id="CHEBI:15378"/>
        <dbReference type="ChEBI" id="CHEBI:18391"/>
        <dbReference type="ChEBI" id="CHEBI:30616"/>
        <dbReference type="ChEBI" id="CHEBI:58759"/>
        <dbReference type="ChEBI" id="CHEBI:456216"/>
        <dbReference type="EC" id="2.7.1.12"/>
    </reaction>
</comment>
<keyword evidence="11" id="KW-1185">Reference proteome</keyword>
<accession>A0AAP0BCK2</accession>